<dbReference type="Proteomes" id="UP001162992">
    <property type="component" value="Chromosome 14"/>
</dbReference>
<evidence type="ECO:0000313" key="1">
    <source>
        <dbReference type="EMBL" id="KAJ7531019.1"/>
    </source>
</evidence>
<name>A0ACC2BMN6_DIPCM</name>
<proteinExistence type="predicted"/>
<comment type="caution">
    <text evidence="1">The sequence shown here is derived from an EMBL/GenBank/DDBJ whole genome shotgun (WGS) entry which is preliminary data.</text>
</comment>
<evidence type="ECO:0000313" key="2">
    <source>
        <dbReference type="Proteomes" id="UP001162992"/>
    </source>
</evidence>
<sequence>MEKIASSVADPSAQLQLLPGFRFHPTDEELVVHYLSRKAAARPFPIQIIAELDLYKFDPWDLPQKALFGEREWYFFSPRDRKYPNGARPNRAAASGYWKATGTDKPIYSSTAGGLQQKVGVKKALVFYKGRAPRGVKTNWIMHEYRLTDSGGKPSHAKRKGSLRLDDWVLCRIYNRCVGSQKLKLPDQKLEVEEESCLEDVLASLPDIDDSKIFLPRIGPLQTSIQHEDFLLERFLSGDMSEDGSKSVLSQTDLGNFQGRIMQNSGTDDHSMLQEDSRLSSADLDHPFDINFSESCESEHLSDHSPRFDRSLRRPRESNMPDILQNLRSVRQRVISFDSADDEVQSTCRSPIFSRQQSKQQGSKFEFPLYGSSAEKCFQPDFVQAKTENESSFFVNMDDLFPGHLN</sequence>
<gene>
    <name evidence="1" type="ORF">O6H91_14G028900</name>
</gene>
<protein>
    <submittedName>
        <fullName evidence="1">Uncharacterized protein</fullName>
    </submittedName>
</protein>
<accession>A0ACC2BMN6</accession>
<keyword evidence="2" id="KW-1185">Reference proteome</keyword>
<dbReference type="EMBL" id="CM055105">
    <property type="protein sequence ID" value="KAJ7531019.1"/>
    <property type="molecule type" value="Genomic_DNA"/>
</dbReference>
<reference evidence="2" key="1">
    <citation type="journal article" date="2024" name="Proc. Natl. Acad. Sci. U.S.A.">
        <title>Extraordinary preservation of gene collinearity over three hundred million years revealed in homosporous lycophytes.</title>
        <authorList>
            <person name="Li C."/>
            <person name="Wickell D."/>
            <person name="Kuo L.Y."/>
            <person name="Chen X."/>
            <person name="Nie B."/>
            <person name="Liao X."/>
            <person name="Peng D."/>
            <person name="Ji J."/>
            <person name="Jenkins J."/>
            <person name="Williams M."/>
            <person name="Shu S."/>
            <person name="Plott C."/>
            <person name="Barry K."/>
            <person name="Rajasekar S."/>
            <person name="Grimwood J."/>
            <person name="Han X."/>
            <person name="Sun S."/>
            <person name="Hou Z."/>
            <person name="He W."/>
            <person name="Dai G."/>
            <person name="Sun C."/>
            <person name="Schmutz J."/>
            <person name="Leebens-Mack J.H."/>
            <person name="Li F.W."/>
            <person name="Wang L."/>
        </authorList>
    </citation>
    <scope>NUCLEOTIDE SEQUENCE [LARGE SCALE GENOMIC DNA]</scope>
    <source>
        <strain evidence="2">cv. PW_Plant_1</strain>
    </source>
</reference>
<organism evidence="1 2">
    <name type="scientific">Diphasiastrum complanatum</name>
    <name type="common">Issler's clubmoss</name>
    <name type="synonym">Lycopodium complanatum</name>
    <dbReference type="NCBI Taxonomy" id="34168"/>
    <lineage>
        <taxon>Eukaryota</taxon>
        <taxon>Viridiplantae</taxon>
        <taxon>Streptophyta</taxon>
        <taxon>Embryophyta</taxon>
        <taxon>Tracheophyta</taxon>
        <taxon>Lycopodiopsida</taxon>
        <taxon>Lycopodiales</taxon>
        <taxon>Lycopodiaceae</taxon>
        <taxon>Lycopodioideae</taxon>
        <taxon>Diphasiastrum</taxon>
    </lineage>
</organism>